<evidence type="ECO:0000256" key="2">
    <source>
        <dbReference type="SAM" id="SignalP"/>
    </source>
</evidence>
<name>A0A8J3NHZ3_9ACTN</name>
<feature type="compositionally biased region" description="Pro residues" evidence="1">
    <location>
        <begin position="29"/>
        <end position="41"/>
    </location>
</feature>
<dbReference type="EMBL" id="BONF01000009">
    <property type="protein sequence ID" value="GIF80323.1"/>
    <property type="molecule type" value="Genomic_DNA"/>
</dbReference>
<feature type="chain" id="PRO_5035214556" evidence="2">
    <location>
        <begin position="25"/>
        <end position="252"/>
    </location>
</feature>
<keyword evidence="2" id="KW-0732">Signal</keyword>
<reference evidence="3 4" key="1">
    <citation type="submission" date="2021-01" db="EMBL/GenBank/DDBJ databases">
        <title>Whole genome shotgun sequence of Catellatospora bangladeshensis NBRC 107357.</title>
        <authorList>
            <person name="Komaki H."/>
            <person name="Tamura T."/>
        </authorList>
    </citation>
    <scope>NUCLEOTIDE SEQUENCE [LARGE SCALE GENOMIC DNA]</scope>
    <source>
        <strain evidence="3 4">NBRC 107357</strain>
    </source>
</reference>
<accession>A0A8J3NHZ3</accession>
<evidence type="ECO:0000313" key="3">
    <source>
        <dbReference type="EMBL" id="GIF80323.1"/>
    </source>
</evidence>
<dbReference type="Gene3D" id="2.40.360.20">
    <property type="match status" value="1"/>
</dbReference>
<comment type="caution">
    <text evidence="3">The sequence shown here is derived from an EMBL/GenBank/DDBJ whole genome shotgun (WGS) entry which is preliminary data.</text>
</comment>
<protein>
    <submittedName>
        <fullName evidence="3">Uncharacterized protein</fullName>
    </submittedName>
</protein>
<proteinExistence type="predicted"/>
<sequence>MARLQPLTLALALTAGLFLGPAPAVPAAAPTPAPTPAPSPLPQGDQPVHLDPAGFSSRVDNPYLPLAAGSRWNYTASGVDGDVRTEITAGTGARRIIGIDTVPVRTVTTDSGGGVLRDATAWYAQDRDGNVWLLGQAGRDYVEGVLTGVDRWEAGRDGAQPGIAMPAAPATGQRWRIAYAPGRAEDTARVLGTGQHVSVPAGAYDGVITVEESSRLFPGARIEHWYAPGVGLVQSQAPGDGDRTRLVAYHRP</sequence>
<dbReference type="RefSeq" id="WP_203743757.1">
    <property type="nucleotide sequence ID" value="NZ_BONF01000009.1"/>
</dbReference>
<feature type="signal peptide" evidence="2">
    <location>
        <begin position="1"/>
        <end position="24"/>
    </location>
</feature>
<evidence type="ECO:0000256" key="1">
    <source>
        <dbReference type="SAM" id="MobiDB-lite"/>
    </source>
</evidence>
<keyword evidence="4" id="KW-1185">Reference proteome</keyword>
<dbReference type="AlphaFoldDB" id="A0A8J3NHZ3"/>
<dbReference type="Proteomes" id="UP000601223">
    <property type="component" value="Unassembled WGS sequence"/>
</dbReference>
<evidence type="ECO:0000313" key="4">
    <source>
        <dbReference type="Proteomes" id="UP000601223"/>
    </source>
</evidence>
<organism evidence="3 4">
    <name type="scientific">Catellatospora bangladeshensis</name>
    <dbReference type="NCBI Taxonomy" id="310355"/>
    <lineage>
        <taxon>Bacteria</taxon>
        <taxon>Bacillati</taxon>
        <taxon>Actinomycetota</taxon>
        <taxon>Actinomycetes</taxon>
        <taxon>Micromonosporales</taxon>
        <taxon>Micromonosporaceae</taxon>
        <taxon>Catellatospora</taxon>
    </lineage>
</organism>
<gene>
    <name evidence="3" type="ORF">Cba03nite_16720</name>
</gene>
<feature type="region of interest" description="Disordered" evidence="1">
    <location>
        <begin position="27"/>
        <end position="54"/>
    </location>
</feature>